<accession>A0A6L7GGY9</accession>
<dbReference type="CDD" id="cd07389">
    <property type="entry name" value="MPP_PhoD"/>
    <property type="match status" value="1"/>
</dbReference>
<dbReference type="InterPro" id="IPR032093">
    <property type="entry name" value="PhoD_N"/>
</dbReference>
<gene>
    <name evidence="3" type="ORF">GRI44_11390</name>
</gene>
<name>A0A6L7GGY9_9SPHN</name>
<comment type="caution">
    <text evidence="3">The sequence shown here is derived from an EMBL/GenBank/DDBJ whole genome shotgun (WGS) entry which is preliminary data.</text>
</comment>
<evidence type="ECO:0000313" key="4">
    <source>
        <dbReference type="Proteomes" id="UP000473531"/>
    </source>
</evidence>
<dbReference type="OrthoDB" id="327733at2"/>
<dbReference type="SUPFAM" id="SSF56300">
    <property type="entry name" value="Metallo-dependent phosphatases"/>
    <property type="match status" value="1"/>
</dbReference>
<dbReference type="InterPro" id="IPR006311">
    <property type="entry name" value="TAT_signal"/>
</dbReference>
<organism evidence="3 4">
    <name type="scientific">Allopontixanthobacter confluentis</name>
    <dbReference type="NCBI Taxonomy" id="1849021"/>
    <lineage>
        <taxon>Bacteria</taxon>
        <taxon>Pseudomonadati</taxon>
        <taxon>Pseudomonadota</taxon>
        <taxon>Alphaproteobacteria</taxon>
        <taxon>Sphingomonadales</taxon>
        <taxon>Erythrobacteraceae</taxon>
        <taxon>Allopontixanthobacter</taxon>
    </lineage>
</organism>
<evidence type="ECO:0000259" key="1">
    <source>
        <dbReference type="Pfam" id="PF09423"/>
    </source>
</evidence>
<reference evidence="3 4" key="1">
    <citation type="submission" date="2019-12" db="EMBL/GenBank/DDBJ databases">
        <title>Genomic-based taxomic classification of the family Erythrobacteraceae.</title>
        <authorList>
            <person name="Xu L."/>
        </authorList>
    </citation>
    <scope>NUCLEOTIDE SEQUENCE [LARGE SCALE GENOMIC DNA]</scope>
    <source>
        <strain evidence="3 4">KCTC 52259</strain>
    </source>
</reference>
<sequence length="555" mass="59741">MPPPASASPPSVQSLDRRGLFRAGLLGAGLAALPVAAAAAQERGFTHGVASGEPSANSVLLWTRFASGDPVKLRYEVSDSMDFAKVAASGDVEATPARDGCVKPVAAGLAPDRWYYFRFIAPDGSMSDIGRTRTLPMGDTSRFRMAVVGCSNIGFGWFNAYAHIAAADAFDLVVHTGDYIYEYGAGTYPAEGEAVAGRTLVPQTEIIALADYRLRYAAYRADPDLQRLHQLYPMIAVWDDHETANDSYRDGAENHDPATEGTWDMRKRVAMQAYHEWMPVSDAPWAAYEIGNLATLFRLETRLTARTKPFDLTTIIARGGDNPAAMMAALDAFRDGEWRDENRTLMGAAQEAWLAAGMARSRKEGKTWQVLAQQVIMASLSLPKGIADNLSDGMPAYIRKRLLAAAATSRAGLPFNMDAWDGYPAARARLLKSAQETDANLIVLAGDSHNGWASELDNEGAAAGVEFAGHSVTSPGAEGYLPWIKPADFAAQSVSRNPQLQWANTGQRGYMAVELTPASATSEYRFVSGVKTRSATLASAQRISTKAGSARLDIG</sequence>
<dbReference type="PROSITE" id="PS51318">
    <property type="entry name" value="TAT"/>
    <property type="match status" value="1"/>
</dbReference>
<dbReference type="InterPro" id="IPR018946">
    <property type="entry name" value="PhoD-like_MPP"/>
</dbReference>
<dbReference type="Pfam" id="PF16655">
    <property type="entry name" value="PhoD_N"/>
    <property type="match status" value="1"/>
</dbReference>
<dbReference type="PANTHER" id="PTHR43606:SF2">
    <property type="entry name" value="ALKALINE PHOSPHATASE FAMILY PROTEIN (AFU_ORTHOLOGUE AFUA_5G03860)"/>
    <property type="match status" value="1"/>
</dbReference>
<dbReference type="InterPro" id="IPR038607">
    <property type="entry name" value="PhoD-like_sf"/>
</dbReference>
<keyword evidence="4" id="KW-1185">Reference proteome</keyword>
<feature type="domain" description="PhoD-like phosphatase metallophosphatase" evidence="1">
    <location>
        <begin position="145"/>
        <end position="523"/>
    </location>
</feature>
<dbReference type="InterPro" id="IPR029052">
    <property type="entry name" value="Metallo-depent_PP-like"/>
</dbReference>
<dbReference type="Gene3D" id="2.60.40.380">
    <property type="entry name" value="Purple acid phosphatase-like, N-terminal"/>
    <property type="match status" value="1"/>
</dbReference>
<dbReference type="AlphaFoldDB" id="A0A6L7GGY9"/>
<dbReference type="Pfam" id="PF09423">
    <property type="entry name" value="PhoD"/>
    <property type="match status" value="1"/>
</dbReference>
<dbReference type="PANTHER" id="PTHR43606">
    <property type="entry name" value="PHOSPHATASE, PUTATIVE (AFU_ORTHOLOGUE AFUA_6G08710)-RELATED"/>
    <property type="match status" value="1"/>
</dbReference>
<evidence type="ECO:0000313" key="3">
    <source>
        <dbReference type="EMBL" id="MXP15352.1"/>
    </source>
</evidence>
<dbReference type="Gene3D" id="3.60.21.70">
    <property type="entry name" value="PhoD-like phosphatase"/>
    <property type="match status" value="1"/>
</dbReference>
<protein>
    <submittedName>
        <fullName evidence="3">Alkaline phosphatase</fullName>
    </submittedName>
</protein>
<feature type="domain" description="Phospholipase D N-terminal" evidence="2">
    <location>
        <begin position="47"/>
        <end position="134"/>
    </location>
</feature>
<dbReference type="Proteomes" id="UP000473531">
    <property type="component" value="Unassembled WGS sequence"/>
</dbReference>
<proteinExistence type="predicted"/>
<dbReference type="EMBL" id="WTYU01000002">
    <property type="protein sequence ID" value="MXP15352.1"/>
    <property type="molecule type" value="Genomic_DNA"/>
</dbReference>
<evidence type="ECO:0000259" key="2">
    <source>
        <dbReference type="Pfam" id="PF16655"/>
    </source>
</evidence>
<dbReference type="InterPro" id="IPR052900">
    <property type="entry name" value="Phospholipid_Metab_Enz"/>
</dbReference>